<reference evidence="2 3" key="1">
    <citation type="submission" date="2005-09" db="EMBL/GenBank/DDBJ databases">
        <authorList>
            <person name="Mural R.J."/>
            <person name="Li P.W."/>
            <person name="Adams M.D."/>
            <person name="Amanatides P.G."/>
            <person name="Baden-Tillson H."/>
            <person name="Barnstead M."/>
            <person name="Chin S.H."/>
            <person name="Dew I."/>
            <person name="Evans C.A."/>
            <person name="Ferriera S."/>
            <person name="Flanigan M."/>
            <person name="Fosler C."/>
            <person name="Glodek A."/>
            <person name="Gu Z."/>
            <person name="Holt R.A."/>
            <person name="Jennings D."/>
            <person name="Kraft C.L."/>
            <person name="Lu F."/>
            <person name="Nguyen T."/>
            <person name="Nusskern D.R."/>
            <person name="Pfannkoch C.M."/>
            <person name="Sitter C."/>
            <person name="Sutton G.G."/>
            <person name="Venter J.C."/>
            <person name="Wang Z."/>
            <person name="Woodage T."/>
            <person name="Zheng X.H."/>
            <person name="Zhong F."/>
        </authorList>
    </citation>
    <scope>NUCLEOTIDE SEQUENCE [LARGE SCALE GENOMIC DNA]</scope>
    <source>
        <strain>BN</strain>
        <strain evidence="3">Sprague-Dawley</strain>
    </source>
</reference>
<evidence type="ECO:0000313" key="3">
    <source>
        <dbReference type="Proteomes" id="UP000234681"/>
    </source>
</evidence>
<accession>A6I316</accession>
<dbReference type="AlphaFoldDB" id="A6I316"/>
<feature type="compositionally biased region" description="Basic and acidic residues" evidence="1">
    <location>
        <begin position="49"/>
        <end position="67"/>
    </location>
</feature>
<dbReference type="EMBL" id="CH473954">
    <property type="protein sequence ID" value="EDL77211.1"/>
    <property type="molecule type" value="Genomic_DNA"/>
</dbReference>
<feature type="region of interest" description="Disordered" evidence="1">
    <location>
        <begin position="1"/>
        <end position="67"/>
    </location>
</feature>
<protein>
    <submittedName>
        <fullName evidence="2">RCG25421</fullName>
    </submittedName>
</protein>
<proteinExistence type="predicted"/>
<sequence>METRSCCKGVDPSSSLSHLDTHLGGQPEARTPASGNGERVRQDNPLVIRDVEGRSHSAHREDVACEL</sequence>
<evidence type="ECO:0000256" key="1">
    <source>
        <dbReference type="SAM" id="MobiDB-lite"/>
    </source>
</evidence>
<name>A6I316_RAT</name>
<dbReference type="Proteomes" id="UP000234681">
    <property type="component" value="Chromosome 8"/>
</dbReference>
<gene>
    <name evidence="2" type="ORF">rCG_25421</name>
</gene>
<evidence type="ECO:0000313" key="2">
    <source>
        <dbReference type="EMBL" id="EDL77211.1"/>
    </source>
</evidence>
<organism evidence="2 3">
    <name type="scientific">Rattus norvegicus</name>
    <name type="common">Rat</name>
    <dbReference type="NCBI Taxonomy" id="10116"/>
    <lineage>
        <taxon>Eukaryota</taxon>
        <taxon>Metazoa</taxon>
        <taxon>Chordata</taxon>
        <taxon>Craniata</taxon>
        <taxon>Vertebrata</taxon>
        <taxon>Euteleostomi</taxon>
        <taxon>Mammalia</taxon>
        <taxon>Eutheria</taxon>
        <taxon>Euarchontoglires</taxon>
        <taxon>Glires</taxon>
        <taxon>Rodentia</taxon>
        <taxon>Myomorpha</taxon>
        <taxon>Muroidea</taxon>
        <taxon>Muridae</taxon>
        <taxon>Murinae</taxon>
        <taxon>Rattus</taxon>
    </lineage>
</organism>